<dbReference type="PANTHER" id="PTHR40111:SF1">
    <property type="entry name" value="CEPHALOSPORIN-C DEACETYLASE"/>
    <property type="match status" value="1"/>
</dbReference>
<sequence length="307" mass="35368">MKPKEYWLNEQKLSKELPLDLEYQKRCFPSSIASVYDISYTSLYDETIYGWLIEPKNKKNYPLIIEYIGYMNHLDSPLQFMHWLSIGCGVLVTDSRGQGGRTKDTHPYQTFSESRLMACGFLDKDDFYLRRLYWDALRLLDVSQELPLVDKENIFIHGTSQGGGIGLFANSFSLYPIKYGFYDVPSHSNLLNRVAQGTGSYQGIHDYLKENTIDYEQVENDLNYFDIKNFVEEITNPVLVSVGENDPICPKEDFLVSYQKIKAFKELTSYPESGHGGGGLKHTEKILQYLMKEIDGDLHERHSSSNL</sequence>
<reference evidence="5" key="1">
    <citation type="submission" date="2017-02" db="EMBL/GenBank/DDBJ databases">
        <authorList>
            <person name="Dridi B."/>
        </authorList>
    </citation>
    <scope>NUCLEOTIDE SEQUENCE [LARGE SCALE GENOMIC DNA]</scope>
    <source>
        <strain evidence="5">bH819</strain>
    </source>
</reference>
<dbReference type="GO" id="GO:0005976">
    <property type="term" value="P:polysaccharide metabolic process"/>
    <property type="evidence" value="ECO:0007669"/>
    <property type="project" value="TreeGrafter"/>
</dbReference>
<evidence type="ECO:0000313" key="4">
    <source>
        <dbReference type="EMBL" id="SLM84748.1"/>
    </source>
</evidence>
<feature type="active site" description="Nucleophile" evidence="1">
    <location>
        <position position="160"/>
    </location>
</feature>
<evidence type="ECO:0000313" key="5">
    <source>
        <dbReference type="Proteomes" id="UP000195918"/>
    </source>
</evidence>
<evidence type="ECO:0000259" key="3">
    <source>
        <dbReference type="Pfam" id="PF05448"/>
    </source>
</evidence>
<feature type="domain" description="Acetyl xylan esterase" evidence="3">
    <location>
        <begin position="5"/>
        <end position="292"/>
    </location>
</feature>
<proteinExistence type="predicted"/>
<feature type="active site" description="Charge relay system" evidence="1">
    <location>
        <position position="275"/>
    </location>
</feature>
<evidence type="ECO:0000256" key="1">
    <source>
        <dbReference type="PIRSR" id="PIRSR639069-1"/>
    </source>
</evidence>
<dbReference type="InterPro" id="IPR039069">
    <property type="entry name" value="CE7"/>
</dbReference>
<dbReference type="InterPro" id="IPR008391">
    <property type="entry name" value="AXE1_dom"/>
</dbReference>
<dbReference type="RefSeq" id="WP_086950396.1">
    <property type="nucleotide sequence ID" value="NZ_FWFD01000003.1"/>
</dbReference>
<gene>
    <name evidence="4" type="ORF">FM121_01550</name>
</gene>
<dbReference type="AlphaFoldDB" id="A0A1X6WKE8"/>
<dbReference type="EMBL" id="FWFD01000003">
    <property type="protein sequence ID" value="SLM84748.1"/>
    <property type="molecule type" value="Genomic_DNA"/>
</dbReference>
<dbReference type="GO" id="GO:0052689">
    <property type="term" value="F:carboxylic ester hydrolase activity"/>
    <property type="evidence" value="ECO:0007669"/>
    <property type="project" value="TreeGrafter"/>
</dbReference>
<dbReference type="Pfam" id="PF05448">
    <property type="entry name" value="AXE1"/>
    <property type="match status" value="1"/>
</dbReference>
<accession>A0A1X6WKE8</accession>
<feature type="active site" description="Charge relay system" evidence="1">
    <location>
        <position position="246"/>
    </location>
</feature>
<dbReference type="OrthoDB" id="9770528at2"/>
<keyword evidence="5" id="KW-1185">Reference proteome</keyword>
<evidence type="ECO:0000256" key="2">
    <source>
        <dbReference type="PIRSR" id="PIRSR639069-2"/>
    </source>
</evidence>
<name>A0A1X6WKE8_9ENTE</name>
<dbReference type="SUPFAM" id="SSF53474">
    <property type="entry name" value="alpha/beta-Hydrolases"/>
    <property type="match status" value="1"/>
</dbReference>
<feature type="binding site" evidence="2">
    <location>
        <position position="70"/>
    </location>
    <ligand>
        <name>substrate</name>
    </ligand>
</feature>
<dbReference type="InterPro" id="IPR029058">
    <property type="entry name" value="AB_hydrolase_fold"/>
</dbReference>
<protein>
    <submittedName>
        <fullName evidence="4">Acetyl xylan esterase, putative</fullName>
    </submittedName>
</protein>
<dbReference type="PANTHER" id="PTHR40111">
    <property type="entry name" value="CEPHALOSPORIN-C DEACETYLASE"/>
    <property type="match status" value="1"/>
</dbReference>
<organism evidence="4 5">
    <name type="scientific">Vagococcus fluvialis bH819</name>
    <dbReference type="NCBI Taxonomy" id="1255619"/>
    <lineage>
        <taxon>Bacteria</taxon>
        <taxon>Bacillati</taxon>
        <taxon>Bacillota</taxon>
        <taxon>Bacilli</taxon>
        <taxon>Lactobacillales</taxon>
        <taxon>Enterococcaceae</taxon>
        <taxon>Vagococcus</taxon>
    </lineage>
</organism>
<dbReference type="Gene3D" id="3.40.50.1820">
    <property type="entry name" value="alpha/beta hydrolase"/>
    <property type="match status" value="1"/>
</dbReference>
<dbReference type="Proteomes" id="UP000195918">
    <property type="component" value="Unassembled WGS sequence"/>
</dbReference>